<protein>
    <submittedName>
        <fullName evidence="2">Uncharacterized protein</fullName>
    </submittedName>
</protein>
<dbReference type="GeneID" id="41973850"/>
<reference evidence="2 3" key="1">
    <citation type="submission" date="2019-06" db="EMBL/GenBank/DDBJ databases">
        <title>Draft genome sequence of the filamentous fungus Phialemoniopsis curvata isolated from diesel fuel.</title>
        <authorList>
            <person name="Varaljay V.A."/>
            <person name="Lyon W.J."/>
            <person name="Crouch A.L."/>
            <person name="Drake C.E."/>
            <person name="Hollomon J.M."/>
            <person name="Nadeau L.J."/>
            <person name="Nunn H.S."/>
            <person name="Stevenson B.S."/>
            <person name="Bojanowski C.L."/>
            <person name="Crookes-Goodson W.J."/>
        </authorList>
    </citation>
    <scope>NUCLEOTIDE SEQUENCE [LARGE SCALE GENOMIC DNA]</scope>
    <source>
        <strain evidence="2 3">D216</strain>
    </source>
</reference>
<accession>A0A507AZW9</accession>
<feature type="compositionally biased region" description="Basic and acidic residues" evidence="1">
    <location>
        <begin position="222"/>
        <end position="238"/>
    </location>
</feature>
<comment type="caution">
    <text evidence="2">The sequence shown here is derived from an EMBL/GenBank/DDBJ whole genome shotgun (WGS) entry which is preliminary data.</text>
</comment>
<gene>
    <name evidence="2" type="ORF">E0L32_006403</name>
</gene>
<proteinExistence type="predicted"/>
<evidence type="ECO:0000256" key="1">
    <source>
        <dbReference type="SAM" id="MobiDB-lite"/>
    </source>
</evidence>
<dbReference type="RefSeq" id="XP_030994914.1">
    <property type="nucleotide sequence ID" value="XM_031141032.1"/>
</dbReference>
<dbReference type="STRING" id="1093900.A0A507AZW9"/>
<dbReference type="EMBL" id="SKBQ01000036">
    <property type="protein sequence ID" value="TPX13203.1"/>
    <property type="molecule type" value="Genomic_DNA"/>
</dbReference>
<dbReference type="OrthoDB" id="4525115at2759"/>
<evidence type="ECO:0000313" key="3">
    <source>
        <dbReference type="Proteomes" id="UP000319257"/>
    </source>
</evidence>
<feature type="region of interest" description="Disordered" evidence="1">
    <location>
        <begin position="156"/>
        <end position="247"/>
    </location>
</feature>
<dbReference type="AlphaFoldDB" id="A0A507AZW9"/>
<sequence length="247" mass="27636">MPPSTTTWDDKTRSDLLLAVLAVMPPSTDQWKQIIDQTHTRGYTYTASAATTTMASQGRKLQTWDEETHCDLLAAFYEVCSGDQMKEVVDKTSAMGYEYTLRAVTYSPHVPFMLISVQISLEHQLPDPNTFSTFFPFYKRTNRHWPMLTFSSSHSQHLQKLRRKEGAGGEAGAVGTPKTPKTPKTPRTPRKTPGTGKAASGRKRKNVDPAPQEDEDDDEAGPDQKKVKTEAGDNDRYPAENIDELEI</sequence>
<dbReference type="Proteomes" id="UP000319257">
    <property type="component" value="Unassembled WGS sequence"/>
</dbReference>
<organism evidence="2 3">
    <name type="scientific">Thyridium curvatum</name>
    <dbReference type="NCBI Taxonomy" id="1093900"/>
    <lineage>
        <taxon>Eukaryota</taxon>
        <taxon>Fungi</taxon>
        <taxon>Dikarya</taxon>
        <taxon>Ascomycota</taxon>
        <taxon>Pezizomycotina</taxon>
        <taxon>Sordariomycetes</taxon>
        <taxon>Sordariomycetidae</taxon>
        <taxon>Thyridiales</taxon>
        <taxon>Thyridiaceae</taxon>
        <taxon>Thyridium</taxon>
    </lineage>
</organism>
<dbReference type="InParanoid" id="A0A507AZW9"/>
<evidence type="ECO:0000313" key="2">
    <source>
        <dbReference type="EMBL" id="TPX13203.1"/>
    </source>
</evidence>
<feature type="compositionally biased region" description="Acidic residues" evidence="1">
    <location>
        <begin position="211"/>
        <end position="221"/>
    </location>
</feature>
<name>A0A507AZW9_9PEZI</name>
<keyword evidence="3" id="KW-1185">Reference proteome</keyword>